<dbReference type="OrthoDB" id="8673349at2"/>
<proteinExistence type="predicted"/>
<protein>
    <submittedName>
        <fullName evidence="3">Amidohydrolase</fullName>
    </submittedName>
</protein>
<dbReference type="GO" id="GO:0016787">
    <property type="term" value="F:hydrolase activity"/>
    <property type="evidence" value="ECO:0007669"/>
    <property type="project" value="UniProtKB-KW"/>
</dbReference>
<dbReference type="InterPro" id="IPR032466">
    <property type="entry name" value="Metal_Hydrolase"/>
</dbReference>
<dbReference type="GO" id="GO:0016831">
    <property type="term" value="F:carboxy-lyase activity"/>
    <property type="evidence" value="ECO:0007669"/>
    <property type="project" value="InterPro"/>
</dbReference>
<evidence type="ECO:0000313" key="3">
    <source>
        <dbReference type="EMBL" id="TPG32465.1"/>
    </source>
</evidence>
<reference evidence="3 4" key="1">
    <citation type="journal article" date="2019" name="Environ. Microbiol.">
        <title>Species interactions and distinct microbial communities in high Arctic permafrost affected cryosols are associated with the CH4 and CO2 gas fluxes.</title>
        <authorList>
            <person name="Altshuler I."/>
            <person name="Hamel J."/>
            <person name="Turney S."/>
            <person name="Magnuson E."/>
            <person name="Levesque R."/>
            <person name="Greer C."/>
            <person name="Whyte L.G."/>
        </authorList>
    </citation>
    <scope>NUCLEOTIDE SEQUENCE [LARGE SCALE GENOMIC DNA]</scope>
    <source>
        <strain evidence="3 4">S5.20</strain>
    </source>
</reference>
<dbReference type="Proteomes" id="UP000320095">
    <property type="component" value="Unassembled WGS sequence"/>
</dbReference>
<dbReference type="GO" id="GO:0019748">
    <property type="term" value="P:secondary metabolic process"/>
    <property type="evidence" value="ECO:0007669"/>
    <property type="project" value="TreeGrafter"/>
</dbReference>
<keyword evidence="4" id="KW-1185">Reference proteome</keyword>
<keyword evidence="1" id="KW-0456">Lyase</keyword>
<dbReference type="InterPro" id="IPR032465">
    <property type="entry name" value="ACMSD"/>
</dbReference>
<name>A0A502E431_9MYCO</name>
<evidence type="ECO:0000256" key="1">
    <source>
        <dbReference type="ARBA" id="ARBA00023239"/>
    </source>
</evidence>
<sequence>MPLTDDMQLVSVDDHLVERPGVWADRLPKKFQESGPRIIEATGTETDQYGFGNVAPKGSQVWLLEDVVYAQLGLNAVAGKSREEIGTEPLRFDDMIAGCYEPASRVEDMDIDGVQAELLFPSFPKFAGTMFQNVKDRELALLCTKAWNDFVHEEWVTPYPDRFIPVGILPYWDIEAAIAELRRLVARGVRAISFPENPVPLGHPSFHTDHWDPLFDVFEEAGVVAAMHFGTSGKIHLTAPDAPMAVMITLMGTNSMNSVCDLIFSPVFHRHPNLKVSVAEGGIGWIPWLLERADLTWERHRYYQNINQTVRPSDLFRKNIWGCFITDQYGIDNRHTIGIDRITWESDYPHSDSFWPNSRKMATEAFVNVPDDEVAQMVETNARKLYDFPRS</sequence>
<dbReference type="Gene3D" id="3.20.20.140">
    <property type="entry name" value="Metal-dependent hydrolases"/>
    <property type="match status" value="1"/>
</dbReference>
<gene>
    <name evidence="3" type="ORF">EAH80_19535</name>
</gene>
<dbReference type="InterPro" id="IPR006680">
    <property type="entry name" value="Amidohydro-rel"/>
</dbReference>
<dbReference type="PANTHER" id="PTHR21240:SF28">
    <property type="entry name" value="ISO-OROTATE DECARBOXYLASE (EUROFUNG)"/>
    <property type="match status" value="1"/>
</dbReference>
<comment type="caution">
    <text evidence="3">The sequence shown here is derived from an EMBL/GenBank/DDBJ whole genome shotgun (WGS) entry which is preliminary data.</text>
</comment>
<dbReference type="SUPFAM" id="SSF51556">
    <property type="entry name" value="Metallo-dependent hydrolases"/>
    <property type="match status" value="1"/>
</dbReference>
<organism evidence="3 4">
    <name type="scientific">Mycolicibacterium hodleri</name>
    <dbReference type="NCBI Taxonomy" id="49897"/>
    <lineage>
        <taxon>Bacteria</taxon>
        <taxon>Bacillati</taxon>
        <taxon>Actinomycetota</taxon>
        <taxon>Actinomycetes</taxon>
        <taxon>Mycobacteriales</taxon>
        <taxon>Mycobacteriaceae</taxon>
        <taxon>Mycolicibacterium</taxon>
    </lineage>
</organism>
<feature type="domain" description="Amidohydrolase-related" evidence="2">
    <location>
        <begin position="101"/>
        <end position="388"/>
    </location>
</feature>
<dbReference type="EMBL" id="RCZG01000008">
    <property type="protein sequence ID" value="TPG32465.1"/>
    <property type="molecule type" value="Genomic_DNA"/>
</dbReference>
<dbReference type="PANTHER" id="PTHR21240">
    <property type="entry name" value="2-AMINO-3-CARBOXYLMUCONATE-6-SEMIALDEHYDE DECARBOXYLASE"/>
    <property type="match status" value="1"/>
</dbReference>
<dbReference type="Pfam" id="PF04909">
    <property type="entry name" value="Amidohydro_2"/>
    <property type="match status" value="1"/>
</dbReference>
<evidence type="ECO:0000313" key="4">
    <source>
        <dbReference type="Proteomes" id="UP000320095"/>
    </source>
</evidence>
<accession>A0A502E431</accession>
<dbReference type="AlphaFoldDB" id="A0A502E431"/>
<keyword evidence="3" id="KW-0378">Hydrolase</keyword>
<evidence type="ECO:0000259" key="2">
    <source>
        <dbReference type="Pfam" id="PF04909"/>
    </source>
</evidence>
<dbReference type="GO" id="GO:0005737">
    <property type="term" value="C:cytoplasm"/>
    <property type="evidence" value="ECO:0007669"/>
    <property type="project" value="TreeGrafter"/>
</dbReference>
<dbReference type="RefSeq" id="WP_140694402.1">
    <property type="nucleotide sequence ID" value="NZ_RCZG01000008.1"/>
</dbReference>